<sequence>MTNSYSTSRLLAGVARIVDGCAGLRAHKAYRRTGLLAGRYADSHPDISDRWPRLTATIDAPATAITAEALRTLVGIGMCINAQDYRRQGLLAAVDIGVGRMLTARSNFGREGADDMMDTLSMLALLSAGERDAESAHTAYLKAVNVQLTLAYVMAGLAKIVSYEWNSGEAIRMVMSTESFGDPKLYSWLTDHREAGKFITRAVAVAELLYPLIYLVPNRHAARTLAIGGMGFHLFAAAKMSLPQFVYAFGAAYPAVFWAISRRHNAKRSVLR</sequence>
<feature type="transmembrane region" description="Helical" evidence="5">
    <location>
        <begin position="244"/>
        <end position="261"/>
    </location>
</feature>
<dbReference type="eggNOG" id="COG0400">
    <property type="taxonomic scope" value="Bacteria"/>
</dbReference>
<evidence type="ECO:0000313" key="8">
    <source>
        <dbReference type="Proteomes" id="UP000035034"/>
    </source>
</evidence>
<keyword evidence="4 5" id="KW-0472">Membrane</keyword>
<comment type="subcellular location">
    <subcellularLocation>
        <location evidence="1">Endomembrane system</location>
        <topology evidence="1">Multi-pass membrane protein</topology>
    </subcellularLocation>
</comment>
<dbReference type="EMBL" id="BAEH01000094">
    <property type="protein sequence ID" value="GAB19728.1"/>
    <property type="molecule type" value="Genomic_DNA"/>
</dbReference>
<keyword evidence="8" id="KW-1185">Reference proteome</keyword>
<dbReference type="AlphaFoldDB" id="H0R3S7"/>
<dbReference type="STRING" id="1077974.GOEFS_094_00270"/>
<dbReference type="GO" id="GO:0012505">
    <property type="term" value="C:endomembrane system"/>
    <property type="evidence" value="ECO:0007669"/>
    <property type="project" value="UniProtKB-SubCell"/>
</dbReference>
<evidence type="ECO:0000256" key="3">
    <source>
        <dbReference type="ARBA" id="ARBA00022989"/>
    </source>
</evidence>
<gene>
    <name evidence="7" type="ORF">GOEFS_094_00270</name>
</gene>
<comment type="caution">
    <text evidence="7">The sequence shown here is derived from an EMBL/GenBank/DDBJ whole genome shotgun (WGS) entry which is preliminary data.</text>
</comment>
<dbReference type="InterPro" id="IPR011020">
    <property type="entry name" value="HTTM-like"/>
</dbReference>
<dbReference type="OrthoDB" id="5422338at2"/>
<dbReference type="Proteomes" id="UP000035034">
    <property type="component" value="Unassembled WGS sequence"/>
</dbReference>
<evidence type="ECO:0000256" key="4">
    <source>
        <dbReference type="ARBA" id="ARBA00023136"/>
    </source>
</evidence>
<protein>
    <recommendedName>
        <fullName evidence="6">HTTM-like domain-containing protein</fullName>
    </recommendedName>
</protein>
<dbReference type="SMART" id="SM00752">
    <property type="entry name" value="HTTM"/>
    <property type="match status" value="1"/>
</dbReference>
<keyword evidence="3 5" id="KW-1133">Transmembrane helix</keyword>
<proteinExistence type="predicted"/>
<name>H0R3S7_9ACTN</name>
<evidence type="ECO:0000256" key="1">
    <source>
        <dbReference type="ARBA" id="ARBA00004127"/>
    </source>
</evidence>
<dbReference type="PANTHER" id="PTHR39535:SF2">
    <property type="entry name" value="HTTM DOMAIN-CONTAINING PROTEIN"/>
    <property type="match status" value="1"/>
</dbReference>
<dbReference type="PANTHER" id="PTHR39535">
    <property type="entry name" value="SPORULATION-DELAYING PROTEIN SDPB"/>
    <property type="match status" value="1"/>
</dbReference>
<keyword evidence="2 5" id="KW-0812">Transmembrane</keyword>
<dbReference type="RefSeq" id="WP_007319063.1">
    <property type="nucleotide sequence ID" value="NZ_BAEH01000094.1"/>
</dbReference>
<evidence type="ECO:0000256" key="5">
    <source>
        <dbReference type="SAM" id="Phobius"/>
    </source>
</evidence>
<evidence type="ECO:0000313" key="7">
    <source>
        <dbReference type="EMBL" id="GAB19728.1"/>
    </source>
</evidence>
<evidence type="ECO:0000256" key="2">
    <source>
        <dbReference type="ARBA" id="ARBA00022692"/>
    </source>
</evidence>
<evidence type="ECO:0000259" key="6">
    <source>
        <dbReference type="SMART" id="SM00752"/>
    </source>
</evidence>
<accession>H0R3S7</accession>
<reference evidence="7 8" key="1">
    <citation type="submission" date="2011-12" db="EMBL/GenBank/DDBJ databases">
        <title>Whole genome shotgun sequence of Gordonia effusa NBRC 100432.</title>
        <authorList>
            <person name="Yoshida I."/>
            <person name="Takarada H."/>
            <person name="Hosoyama A."/>
            <person name="Tsuchikane K."/>
            <person name="Katsumata H."/>
            <person name="Yamazaki S."/>
            <person name="Fujita N."/>
        </authorList>
    </citation>
    <scope>NUCLEOTIDE SEQUENCE [LARGE SCALE GENOMIC DNA]</scope>
    <source>
        <strain evidence="7 8">NBRC 100432</strain>
    </source>
</reference>
<feature type="domain" description="HTTM-like" evidence="6">
    <location>
        <begin position="4"/>
        <end position="261"/>
    </location>
</feature>
<organism evidence="7 8">
    <name type="scientific">Gordonia effusa NBRC 100432</name>
    <dbReference type="NCBI Taxonomy" id="1077974"/>
    <lineage>
        <taxon>Bacteria</taxon>
        <taxon>Bacillati</taxon>
        <taxon>Actinomycetota</taxon>
        <taxon>Actinomycetes</taxon>
        <taxon>Mycobacteriales</taxon>
        <taxon>Gordoniaceae</taxon>
        <taxon>Gordonia</taxon>
    </lineage>
</organism>
<dbReference type="InterPro" id="IPR052964">
    <property type="entry name" value="Sporulation_signal_mat"/>
</dbReference>